<feature type="compositionally biased region" description="Low complexity" evidence="2">
    <location>
        <begin position="632"/>
        <end position="646"/>
    </location>
</feature>
<proteinExistence type="predicted"/>
<feature type="compositionally biased region" description="Basic and acidic residues" evidence="2">
    <location>
        <begin position="900"/>
        <end position="922"/>
    </location>
</feature>
<organism evidence="4 5">
    <name type="scientific">Ranitomeya imitator</name>
    <name type="common">mimic poison frog</name>
    <dbReference type="NCBI Taxonomy" id="111125"/>
    <lineage>
        <taxon>Eukaryota</taxon>
        <taxon>Metazoa</taxon>
        <taxon>Chordata</taxon>
        <taxon>Craniata</taxon>
        <taxon>Vertebrata</taxon>
        <taxon>Euteleostomi</taxon>
        <taxon>Amphibia</taxon>
        <taxon>Batrachia</taxon>
        <taxon>Anura</taxon>
        <taxon>Neobatrachia</taxon>
        <taxon>Hyloidea</taxon>
        <taxon>Dendrobatidae</taxon>
        <taxon>Dendrobatinae</taxon>
        <taxon>Ranitomeya</taxon>
    </lineage>
</organism>
<feature type="compositionally biased region" description="Basic residues" evidence="2">
    <location>
        <begin position="652"/>
        <end position="661"/>
    </location>
</feature>
<feature type="compositionally biased region" description="Polar residues" evidence="2">
    <location>
        <begin position="513"/>
        <end position="523"/>
    </location>
</feature>
<dbReference type="Pfam" id="PF07679">
    <property type="entry name" value="I-set"/>
    <property type="match status" value="1"/>
</dbReference>
<dbReference type="PANTHER" id="PTHR47633:SF3">
    <property type="entry name" value="STRIATED MUSCLE PREFERENTIALLY EXPRESSED PROTEIN KINASE"/>
    <property type="match status" value="1"/>
</dbReference>
<feature type="compositionally biased region" description="Polar residues" evidence="2">
    <location>
        <begin position="944"/>
        <end position="966"/>
    </location>
</feature>
<feature type="region of interest" description="Disordered" evidence="2">
    <location>
        <begin position="325"/>
        <end position="410"/>
    </location>
</feature>
<feature type="compositionally biased region" description="Basic and acidic residues" evidence="2">
    <location>
        <begin position="548"/>
        <end position="558"/>
    </location>
</feature>
<dbReference type="SUPFAM" id="SSF48726">
    <property type="entry name" value="Immunoglobulin"/>
    <property type="match status" value="1"/>
</dbReference>
<dbReference type="InterPro" id="IPR007110">
    <property type="entry name" value="Ig-like_dom"/>
</dbReference>
<dbReference type="InterPro" id="IPR036179">
    <property type="entry name" value="Ig-like_dom_sf"/>
</dbReference>
<reference evidence="4" key="1">
    <citation type="submission" date="2023-07" db="EMBL/GenBank/DDBJ databases">
        <authorList>
            <person name="Stuckert A."/>
        </authorList>
    </citation>
    <scope>NUCLEOTIDE SEQUENCE</scope>
</reference>
<name>A0ABN9L786_9NEOB</name>
<evidence type="ECO:0000313" key="5">
    <source>
        <dbReference type="Proteomes" id="UP001176940"/>
    </source>
</evidence>
<dbReference type="SMART" id="SM00408">
    <property type="entry name" value="IGc2"/>
    <property type="match status" value="1"/>
</dbReference>
<dbReference type="InterPro" id="IPR013098">
    <property type="entry name" value="Ig_I-set"/>
</dbReference>
<sequence length="1149" mass="127861">MNIRGYTVAFEEKMFADLTREARGFLIKVLSNEKLRLNAEESLEHPWFKTLSKGKNISTDHIKLFQSRRKWQRSLISFKSNMVMRSIPELLQDTSNHLSIAVPRHPKESTSLSSSSDSDDLEELPYVPMPLQVQFSGSRMSLNEIPTDEEQSSQCPEDASTLELVEREEEADDRKIAEPEIQNREITESLSKRPKGSLTRKKSSEAEAGSSSDDEASESHKKKEPLRKPLKKGSSLESSEIPDELVVARRGELRRGSSADSALLLNVSTDDGEERDTLDRGMTKAASMELPTRNRSPLRRRKLGSADEEYAQRLDLMRQRLLRGSSADNKLSGLRGPLMETLSFDKKRAEQMSPHSPRSEHTQSSPIPTIKLTRAASSEAAPGRDSSEERVLRKTSSFSHGDTEPLVLHRRSGAPLEIPLAQLEAQRLKESPSLSALTDQSRFDSRPQTPREIPPKSLTPDPTTDDSALETQNGKVDEDKSQTLKHKLDKSSNENLEIILPKATPLVEDTIPKKQTPSIQMEQPTIKPPENETESVKSDVPVQPISPKPEESTIKPVEDSSPAQDTDEKPSLTQTKGPTPVISSVSSIQKNDTLTTVHSPLPSQSNVKSQLPRSSIVSAPAPSPTIVPSPLPSSGTGQTSTSSLPSAPTMPRPKKNHKYKKKIEGPQKISPSKEKLSSSVATNLDPKVTKDETAQPPGFSKLEEPPKAPSTEDIHYISNIDSEEVFEAKFKRNRESSLTRGLKMLTRTWSEEKNLSATHATREEEMYRPSPVGVPLEFLVPAALGLDDRSRSMQDLSNAERDPSFMRRLSQRFRKSPTTERKQTPSEDIDGTSSLGRRLSWTLGRGSSKERKDNESLKSDNGSIETISVDKEQKSSESPVLAMRRKIGNTMERLSSKLRSQSEERREVESTDRNEDRPERRTPLMSLLRRSNSEGENLRKLEIPQNQLASQSGSSRSKESVNSGLSIKSEMVEKDDRRSRWDRWGLSRSKKDKMTSQPCIPASLMSEDGNIVGRQYIRNESDFPPVFHIKLKDIVILEGDSVSLSCLPAGSPAPRILWKKDKVVIESRGQVNIKSNPDGRQVLTVTRAGLREAGLYECVAANALGNATSSCSLAVARMYASYFPLLSLHKFENFNPNLGILNVTVDGDH</sequence>
<dbReference type="EMBL" id="CAUEEQ010011103">
    <property type="protein sequence ID" value="CAJ0934971.1"/>
    <property type="molecule type" value="Genomic_DNA"/>
</dbReference>
<dbReference type="Proteomes" id="UP001176940">
    <property type="component" value="Unassembled WGS sequence"/>
</dbReference>
<feature type="compositionally biased region" description="Basic residues" evidence="2">
    <location>
        <begin position="192"/>
        <end position="201"/>
    </location>
</feature>
<feature type="region of interest" description="Disordered" evidence="2">
    <location>
        <begin position="790"/>
        <end position="972"/>
    </location>
</feature>
<feature type="compositionally biased region" description="Basic and acidic residues" evidence="2">
    <location>
        <begin position="847"/>
        <end position="858"/>
    </location>
</feature>
<evidence type="ECO:0000256" key="1">
    <source>
        <dbReference type="ARBA" id="ARBA00023157"/>
    </source>
</evidence>
<dbReference type="PANTHER" id="PTHR47633">
    <property type="entry name" value="IMMUNOGLOBULIN"/>
    <property type="match status" value="1"/>
</dbReference>
<feature type="compositionally biased region" description="Polar residues" evidence="2">
    <location>
        <begin position="571"/>
        <end position="617"/>
    </location>
</feature>
<dbReference type="SMART" id="SM00409">
    <property type="entry name" value="IG"/>
    <property type="match status" value="1"/>
</dbReference>
<feature type="compositionally biased region" description="Basic residues" evidence="2">
    <location>
        <begin position="220"/>
        <end position="231"/>
    </location>
</feature>
<gene>
    <name evidence="4" type="ORF">RIMI_LOCUS6209325</name>
</gene>
<feature type="domain" description="Ig-like" evidence="3">
    <location>
        <begin position="1024"/>
        <end position="1114"/>
    </location>
</feature>
<feature type="compositionally biased region" description="Basic and acidic residues" evidence="2">
    <location>
        <begin position="931"/>
        <end position="942"/>
    </location>
</feature>
<keyword evidence="5" id="KW-1185">Reference proteome</keyword>
<comment type="caution">
    <text evidence="4">The sequence shown here is derived from an EMBL/GenBank/DDBJ whole genome shotgun (WGS) entry which is preliminary data.</text>
</comment>
<feature type="compositionally biased region" description="Basic and acidic residues" evidence="2">
    <location>
        <begin position="246"/>
        <end position="257"/>
    </location>
</feature>
<feature type="compositionally biased region" description="Pro residues" evidence="2">
    <location>
        <begin position="621"/>
        <end position="631"/>
    </location>
</feature>
<feature type="region of interest" description="Disordered" evidence="2">
    <location>
        <begin position="102"/>
        <end position="123"/>
    </location>
</feature>
<dbReference type="Gene3D" id="2.60.40.10">
    <property type="entry name" value="Immunoglobulins"/>
    <property type="match status" value="1"/>
</dbReference>
<accession>A0ABN9L786</accession>
<feature type="compositionally biased region" description="Basic and acidic residues" evidence="2">
    <location>
        <begin position="790"/>
        <end position="805"/>
    </location>
</feature>
<evidence type="ECO:0000259" key="3">
    <source>
        <dbReference type="PROSITE" id="PS50835"/>
    </source>
</evidence>
<keyword evidence="1" id="KW-1015">Disulfide bond</keyword>
<protein>
    <recommendedName>
        <fullName evidence="3">Ig-like domain-containing protein</fullName>
    </recommendedName>
</protein>
<feature type="region of interest" description="Disordered" evidence="2">
    <location>
        <begin position="427"/>
        <end position="712"/>
    </location>
</feature>
<dbReference type="InterPro" id="IPR013783">
    <property type="entry name" value="Ig-like_fold"/>
</dbReference>
<feature type="compositionally biased region" description="Basic and acidic residues" evidence="2">
    <location>
        <begin position="172"/>
        <end position="191"/>
    </location>
</feature>
<evidence type="ECO:0000256" key="2">
    <source>
        <dbReference type="SAM" id="MobiDB-lite"/>
    </source>
</evidence>
<dbReference type="InterPro" id="IPR003599">
    <property type="entry name" value="Ig_sub"/>
</dbReference>
<evidence type="ECO:0000313" key="4">
    <source>
        <dbReference type="EMBL" id="CAJ0934971.1"/>
    </source>
</evidence>
<feature type="compositionally biased region" description="Basic and acidic residues" evidence="2">
    <location>
        <begin position="701"/>
        <end position="712"/>
    </location>
</feature>
<feature type="region of interest" description="Disordered" evidence="2">
    <location>
        <begin position="145"/>
        <end position="306"/>
    </location>
</feature>
<dbReference type="InterPro" id="IPR003598">
    <property type="entry name" value="Ig_sub2"/>
</dbReference>
<dbReference type="PROSITE" id="PS50835">
    <property type="entry name" value="IG_LIKE"/>
    <property type="match status" value="1"/>
</dbReference>